<feature type="domain" description="Protein kinase" evidence="17">
    <location>
        <begin position="415"/>
        <end position="530"/>
    </location>
</feature>
<evidence type="ECO:0000256" key="10">
    <source>
        <dbReference type="ARBA" id="ARBA00022999"/>
    </source>
</evidence>
<dbReference type="InterPro" id="IPR011009">
    <property type="entry name" value="Kinase-like_dom_sf"/>
</dbReference>
<keyword evidence="10 12" id="KW-0727">SH2 domain</keyword>
<dbReference type="EC" id="2.7.10.2" evidence="2"/>
<dbReference type="InterPro" id="IPR000980">
    <property type="entry name" value="SH2"/>
</dbReference>
<dbReference type="Pfam" id="PF00018">
    <property type="entry name" value="SH3_1"/>
    <property type="match status" value="1"/>
</dbReference>
<comment type="subcellular location">
    <subcellularLocation>
        <location evidence="1">Cytoplasm</location>
    </subcellularLocation>
</comment>
<evidence type="ECO:0000256" key="7">
    <source>
        <dbReference type="ARBA" id="ARBA00022741"/>
    </source>
</evidence>
<dbReference type="SMART" id="SM00326">
    <property type="entry name" value="SH3"/>
    <property type="match status" value="1"/>
</dbReference>
<dbReference type="AlphaFoldDB" id="A0A2G9RIJ0"/>
<evidence type="ECO:0000313" key="19">
    <source>
        <dbReference type="Proteomes" id="UP000228934"/>
    </source>
</evidence>
<evidence type="ECO:0000256" key="13">
    <source>
        <dbReference type="PROSITE-ProRule" id="PRU00192"/>
    </source>
</evidence>
<keyword evidence="3 13" id="KW-0728">SH3 domain</keyword>
<keyword evidence="6" id="KW-0808">Transferase</keyword>
<name>A0A2G9RIJ0_AQUCT</name>
<evidence type="ECO:0000256" key="6">
    <source>
        <dbReference type="ARBA" id="ARBA00022679"/>
    </source>
</evidence>
<evidence type="ECO:0000256" key="8">
    <source>
        <dbReference type="ARBA" id="ARBA00022777"/>
    </source>
</evidence>
<dbReference type="Gene3D" id="2.30.30.40">
    <property type="entry name" value="SH3 Domains"/>
    <property type="match status" value="1"/>
</dbReference>
<dbReference type="PANTHER" id="PTHR24418">
    <property type="entry name" value="TYROSINE-PROTEIN KINASE"/>
    <property type="match status" value="1"/>
</dbReference>
<protein>
    <recommendedName>
        <fullName evidence="2">non-specific protein-tyrosine kinase</fullName>
        <ecNumber evidence="2">2.7.10.2</ecNumber>
    </recommendedName>
</protein>
<dbReference type="GO" id="GO:0005524">
    <property type="term" value="F:ATP binding"/>
    <property type="evidence" value="ECO:0007669"/>
    <property type="project" value="UniProtKB-UniRule"/>
</dbReference>
<evidence type="ECO:0000256" key="4">
    <source>
        <dbReference type="ARBA" id="ARBA00022490"/>
    </source>
</evidence>
<dbReference type="InterPro" id="IPR001245">
    <property type="entry name" value="Ser-Thr/Tyr_kinase_cat_dom"/>
</dbReference>
<dbReference type="PROSITE" id="PS50002">
    <property type="entry name" value="SH3"/>
    <property type="match status" value="1"/>
</dbReference>
<keyword evidence="7 14" id="KW-0547">Nucleotide-binding</keyword>
<evidence type="ECO:0000256" key="3">
    <source>
        <dbReference type="ARBA" id="ARBA00022443"/>
    </source>
</evidence>
<dbReference type="Proteomes" id="UP000228934">
    <property type="component" value="Unassembled WGS sequence"/>
</dbReference>
<dbReference type="Pfam" id="PF07714">
    <property type="entry name" value="PK_Tyr_Ser-Thr"/>
    <property type="match status" value="3"/>
</dbReference>
<keyword evidence="9 14" id="KW-0067">ATP-binding</keyword>
<dbReference type="PRINTS" id="PR00452">
    <property type="entry name" value="SH3DOMAIN"/>
</dbReference>
<dbReference type="SUPFAM" id="SSF50044">
    <property type="entry name" value="SH3-domain"/>
    <property type="match status" value="1"/>
</dbReference>
<keyword evidence="4" id="KW-0963">Cytoplasm</keyword>
<dbReference type="Gene3D" id="3.30.200.20">
    <property type="entry name" value="Phosphorylase Kinase, domain 1"/>
    <property type="match status" value="2"/>
</dbReference>
<keyword evidence="5" id="KW-0597">Phosphoprotein</keyword>
<feature type="domain" description="SH2" evidence="15">
    <location>
        <begin position="270"/>
        <end position="390"/>
    </location>
</feature>
<dbReference type="PROSITE" id="PS50011">
    <property type="entry name" value="PROTEIN_KINASE_DOM"/>
    <property type="match status" value="2"/>
</dbReference>
<dbReference type="SUPFAM" id="SSF55550">
    <property type="entry name" value="SH2 domain"/>
    <property type="match status" value="2"/>
</dbReference>
<accession>A0A2G9RIJ0</accession>
<sequence>MDGYVIMTMPVHRYVSLWDFDGSTTGELSFKAGDRFQAVEKTGDWWLVDRINAIGGKTGERGYVPMNYLAEEGTVEEQQEGVIKLKGLRINDTVKHFKILRDSVGDYHLNTSSFFPNLNKLIDHYHEKPVMKGLMLTKPCLKDEPTATDLNRLPLDEWERPREEFVLGNKLGSGNFAQVYEGYWKGRVKFKVAIKTIKQAFFHHTLDMTNREIFQKETAFLKTLRHRNLLFLYAVCSIGDPYYIVTELLTKGDLLHFLRDSFKFVTIVILKFGYIRITKYLSKFRMDDSYMSHSKELPYKWTAPEALEFGRFTLKSDVWSFGVLLHEIMSRGIIPYPVRINDTVKHFKILRDSVGDYHLNTSSFFPNLNKLIDHYHEKPVMKGLMLTKPCLKDEPTATDLNRLPLDEWERPREEFVLGNKLGSGNFAQVYEGYWKGRVKFKVAIKTIKQAFFHHTLDMTNREIFQKETAFLKTLRHRNLLFLYAVCSIGDPYYIVTELLTKGDLLHFLRGEWDLHFLVCATMKTYCVNWR</sequence>
<evidence type="ECO:0000256" key="12">
    <source>
        <dbReference type="PROSITE-ProRule" id="PRU00191"/>
    </source>
</evidence>
<dbReference type="PROSITE" id="PS50001">
    <property type="entry name" value="SH2"/>
    <property type="match status" value="1"/>
</dbReference>
<dbReference type="Gene3D" id="1.10.510.10">
    <property type="entry name" value="Transferase(Phosphotransferase) domain 1"/>
    <property type="match status" value="1"/>
</dbReference>
<dbReference type="InterPro" id="IPR017441">
    <property type="entry name" value="Protein_kinase_ATP_BS"/>
</dbReference>
<proteinExistence type="predicted"/>
<dbReference type="InterPro" id="IPR036860">
    <property type="entry name" value="SH2_dom_sf"/>
</dbReference>
<evidence type="ECO:0000313" key="18">
    <source>
        <dbReference type="EMBL" id="PIO27716.1"/>
    </source>
</evidence>
<evidence type="ECO:0000256" key="11">
    <source>
        <dbReference type="ARBA" id="ARBA00023137"/>
    </source>
</evidence>
<evidence type="ECO:0000256" key="2">
    <source>
        <dbReference type="ARBA" id="ARBA00011903"/>
    </source>
</evidence>
<dbReference type="InterPro" id="IPR036028">
    <property type="entry name" value="SH3-like_dom_sf"/>
</dbReference>
<dbReference type="SUPFAM" id="SSF56112">
    <property type="entry name" value="Protein kinase-like (PK-like)"/>
    <property type="match status" value="2"/>
</dbReference>
<evidence type="ECO:0000259" key="17">
    <source>
        <dbReference type="PROSITE" id="PS50011"/>
    </source>
</evidence>
<evidence type="ECO:0000256" key="9">
    <source>
        <dbReference type="ARBA" id="ARBA00022840"/>
    </source>
</evidence>
<dbReference type="InterPro" id="IPR001452">
    <property type="entry name" value="SH3_domain"/>
</dbReference>
<gene>
    <name evidence="18" type="ORF">AB205_0115610</name>
</gene>
<evidence type="ECO:0000256" key="1">
    <source>
        <dbReference type="ARBA" id="ARBA00004496"/>
    </source>
</evidence>
<organism evidence="18 19">
    <name type="scientific">Aquarana catesbeiana</name>
    <name type="common">American bullfrog</name>
    <name type="synonym">Rana catesbeiana</name>
    <dbReference type="NCBI Taxonomy" id="8400"/>
    <lineage>
        <taxon>Eukaryota</taxon>
        <taxon>Metazoa</taxon>
        <taxon>Chordata</taxon>
        <taxon>Craniata</taxon>
        <taxon>Vertebrata</taxon>
        <taxon>Euteleostomi</taxon>
        <taxon>Amphibia</taxon>
        <taxon>Batrachia</taxon>
        <taxon>Anura</taxon>
        <taxon>Neobatrachia</taxon>
        <taxon>Ranoidea</taxon>
        <taxon>Ranidae</taxon>
        <taxon>Aquarana</taxon>
    </lineage>
</organism>
<feature type="domain" description="Protein kinase" evidence="17">
    <location>
        <begin position="165"/>
        <end position="391"/>
    </location>
</feature>
<dbReference type="PROSITE" id="PS00107">
    <property type="entry name" value="PROTEIN_KINASE_ATP"/>
    <property type="match status" value="1"/>
</dbReference>
<evidence type="ECO:0000259" key="15">
    <source>
        <dbReference type="PROSITE" id="PS50001"/>
    </source>
</evidence>
<keyword evidence="11" id="KW-0829">Tyrosine-protein kinase</keyword>
<dbReference type="InterPro" id="IPR000719">
    <property type="entry name" value="Prot_kinase_dom"/>
</dbReference>
<evidence type="ECO:0000256" key="5">
    <source>
        <dbReference type="ARBA" id="ARBA00022553"/>
    </source>
</evidence>
<dbReference type="GO" id="GO:0005737">
    <property type="term" value="C:cytoplasm"/>
    <property type="evidence" value="ECO:0007669"/>
    <property type="project" value="UniProtKB-SubCell"/>
</dbReference>
<dbReference type="OrthoDB" id="4062651at2759"/>
<keyword evidence="8" id="KW-0418">Kinase</keyword>
<keyword evidence="19" id="KW-1185">Reference proteome</keyword>
<feature type="binding site" evidence="14">
    <location>
        <position position="445"/>
    </location>
    <ligand>
        <name>ATP</name>
        <dbReference type="ChEBI" id="CHEBI:30616"/>
    </ligand>
</feature>
<dbReference type="Gene3D" id="3.30.505.10">
    <property type="entry name" value="SH2 domain"/>
    <property type="match status" value="1"/>
</dbReference>
<evidence type="ECO:0000256" key="14">
    <source>
        <dbReference type="PROSITE-ProRule" id="PRU10141"/>
    </source>
</evidence>
<dbReference type="InterPro" id="IPR050198">
    <property type="entry name" value="Non-receptor_tyrosine_kinases"/>
</dbReference>
<feature type="domain" description="SH3" evidence="16">
    <location>
        <begin position="9"/>
        <end position="74"/>
    </location>
</feature>
<reference evidence="19" key="1">
    <citation type="journal article" date="2017" name="Nat. Commun.">
        <title>The North American bullfrog draft genome provides insight into hormonal regulation of long noncoding RNA.</title>
        <authorList>
            <person name="Hammond S.A."/>
            <person name="Warren R.L."/>
            <person name="Vandervalk B.P."/>
            <person name="Kucuk E."/>
            <person name="Khan H."/>
            <person name="Gibb E.A."/>
            <person name="Pandoh P."/>
            <person name="Kirk H."/>
            <person name="Zhao Y."/>
            <person name="Jones M."/>
            <person name="Mungall A.J."/>
            <person name="Coope R."/>
            <person name="Pleasance S."/>
            <person name="Moore R.A."/>
            <person name="Holt R.A."/>
            <person name="Round J.M."/>
            <person name="Ohora S."/>
            <person name="Walle B.V."/>
            <person name="Veldhoen N."/>
            <person name="Helbing C.C."/>
            <person name="Birol I."/>
        </authorList>
    </citation>
    <scope>NUCLEOTIDE SEQUENCE [LARGE SCALE GENOMIC DNA]</scope>
</reference>
<dbReference type="FunFam" id="2.30.30.40:FF:000229">
    <property type="entry name" value="Tyrosine-protein kinase"/>
    <property type="match status" value="1"/>
</dbReference>
<evidence type="ECO:0000259" key="16">
    <source>
        <dbReference type="PROSITE" id="PS50002"/>
    </source>
</evidence>
<dbReference type="GO" id="GO:0004715">
    <property type="term" value="F:non-membrane spanning protein tyrosine kinase activity"/>
    <property type="evidence" value="ECO:0007669"/>
    <property type="project" value="UniProtKB-EC"/>
</dbReference>
<dbReference type="EMBL" id="KV938678">
    <property type="protein sequence ID" value="PIO27716.1"/>
    <property type="molecule type" value="Genomic_DNA"/>
</dbReference>